<dbReference type="Proteomes" id="UP000325641">
    <property type="component" value="Chromosome"/>
</dbReference>
<dbReference type="SUPFAM" id="SSF55154">
    <property type="entry name" value="CYTH-like phosphatases"/>
    <property type="match status" value="1"/>
</dbReference>
<dbReference type="PANTHER" id="PTHR40114">
    <property type="entry name" value="SLR0698 PROTEIN"/>
    <property type="match status" value="1"/>
</dbReference>
<dbReference type="PROSITE" id="PS51707">
    <property type="entry name" value="CYTH"/>
    <property type="match status" value="1"/>
</dbReference>
<dbReference type="InterPro" id="IPR023577">
    <property type="entry name" value="CYTH_domain"/>
</dbReference>
<organism evidence="2 3">
    <name type="scientific">Bradyrhizobium betae</name>
    <dbReference type="NCBI Taxonomy" id="244734"/>
    <lineage>
        <taxon>Bacteria</taxon>
        <taxon>Pseudomonadati</taxon>
        <taxon>Pseudomonadota</taxon>
        <taxon>Alphaproteobacteria</taxon>
        <taxon>Hyphomicrobiales</taxon>
        <taxon>Nitrobacteraceae</taxon>
        <taxon>Bradyrhizobium</taxon>
    </lineage>
</organism>
<dbReference type="RefSeq" id="WP_151646660.1">
    <property type="nucleotide sequence ID" value="NZ_CP044543.1"/>
</dbReference>
<accession>A0A5P6P6S9</accession>
<feature type="domain" description="CYTH" evidence="1">
    <location>
        <begin position="2"/>
        <end position="158"/>
    </location>
</feature>
<evidence type="ECO:0000313" key="2">
    <source>
        <dbReference type="EMBL" id="QFI74092.1"/>
    </source>
</evidence>
<dbReference type="Gene3D" id="2.40.320.10">
    <property type="entry name" value="Hypothetical Protein Pfu-838710-001"/>
    <property type="match status" value="1"/>
</dbReference>
<dbReference type="CDD" id="cd07891">
    <property type="entry name" value="CYTH-like_CthTTM-like_1"/>
    <property type="match status" value="1"/>
</dbReference>
<sequence>MPQEIERKFLLAHDGWKSSVVKCARIRDGLVAFTNGRKARVRVIKDQATIALKGAREGVGRSEFEYAIPTSDAEEILRTMCDDRVIEKVRNYVPYAGLTWEIDVYDGILNGVVIAEVELDREDRVLELPGWVGREITGDLRYSKFNMEKAAKRGERFW</sequence>
<protein>
    <submittedName>
        <fullName evidence="2">CYTH domain-containing protein</fullName>
    </submittedName>
</protein>
<dbReference type="AlphaFoldDB" id="A0A5P6P6S9"/>
<gene>
    <name evidence="2" type="ORF">F8237_17815</name>
</gene>
<dbReference type="Pfam" id="PF01928">
    <property type="entry name" value="CYTH"/>
    <property type="match status" value="1"/>
</dbReference>
<dbReference type="PIRSF" id="PIRSF016487">
    <property type="entry name" value="CYTH_UCP016487"/>
    <property type="match status" value="1"/>
</dbReference>
<dbReference type="SMART" id="SM01118">
    <property type="entry name" value="CYTH"/>
    <property type="match status" value="1"/>
</dbReference>
<proteinExistence type="predicted"/>
<dbReference type="PANTHER" id="PTHR40114:SF1">
    <property type="entry name" value="SLR0698 PROTEIN"/>
    <property type="match status" value="1"/>
</dbReference>
<dbReference type="KEGG" id="bbet:F8237_17815"/>
<dbReference type="InterPro" id="IPR012042">
    <property type="entry name" value="NeuTTM/CthTTM-like"/>
</dbReference>
<dbReference type="EMBL" id="CP044543">
    <property type="protein sequence ID" value="QFI74092.1"/>
    <property type="molecule type" value="Genomic_DNA"/>
</dbReference>
<dbReference type="InterPro" id="IPR033469">
    <property type="entry name" value="CYTH-like_dom_sf"/>
</dbReference>
<evidence type="ECO:0000313" key="3">
    <source>
        <dbReference type="Proteomes" id="UP000325641"/>
    </source>
</evidence>
<name>A0A5P6P6S9_9BRAD</name>
<evidence type="ECO:0000259" key="1">
    <source>
        <dbReference type="PROSITE" id="PS51707"/>
    </source>
</evidence>
<reference evidence="3" key="1">
    <citation type="submission" date="2019-10" db="EMBL/GenBank/DDBJ databases">
        <title>Complete Genome Sequence of Bradyrhizobium betae type strain PL7HG1T.</title>
        <authorList>
            <person name="Bromfield E.S.P."/>
            <person name="Cloutier S."/>
        </authorList>
    </citation>
    <scope>NUCLEOTIDE SEQUENCE [LARGE SCALE GENOMIC DNA]</scope>
    <source>
        <strain evidence="3">PL7HG1</strain>
    </source>
</reference>
<dbReference type="OrthoDB" id="9805588at2"/>